<evidence type="ECO:0000313" key="4">
    <source>
        <dbReference type="Proteomes" id="UP000663090"/>
    </source>
</evidence>
<feature type="domain" description="HMA" evidence="2">
    <location>
        <begin position="5"/>
        <end position="71"/>
    </location>
</feature>
<dbReference type="PROSITE" id="PS01047">
    <property type="entry name" value="HMA_1"/>
    <property type="match status" value="1"/>
</dbReference>
<dbReference type="PANTHER" id="PTHR46594">
    <property type="entry name" value="P-TYPE CATION-TRANSPORTING ATPASE"/>
    <property type="match status" value="1"/>
</dbReference>
<dbReference type="PANTHER" id="PTHR46594:SF4">
    <property type="entry name" value="P-TYPE CATION-TRANSPORTING ATPASE"/>
    <property type="match status" value="1"/>
</dbReference>
<evidence type="ECO:0000256" key="1">
    <source>
        <dbReference type="ARBA" id="ARBA00022723"/>
    </source>
</evidence>
<keyword evidence="4" id="KW-1185">Reference proteome</keyword>
<dbReference type="PRINTS" id="PR00946">
    <property type="entry name" value="HGSCAVENGER"/>
</dbReference>
<keyword evidence="1" id="KW-0479">Metal-binding</keyword>
<dbReference type="Pfam" id="PF00403">
    <property type="entry name" value="HMA"/>
    <property type="match status" value="1"/>
</dbReference>
<dbReference type="InterPro" id="IPR006121">
    <property type="entry name" value="HMA_dom"/>
</dbReference>
<dbReference type="InterPro" id="IPR036163">
    <property type="entry name" value="HMA_dom_sf"/>
</dbReference>
<dbReference type="InterPro" id="IPR001802">
    <property type="entry name" value="MerP/CopZ"/>
</dbReference>
<name>A0ABX7N0I2_9BACT</name>
<dbReference type="SUPFAM" id="SSF55008">
    <property type="entry name" value="HMA, heavy metal-associated domain"/>
    <property type="match status" value="1"/>
</dbReference>
<dbReference type="Gene3D" id="3.30.70.100">
    <property type="match status" value="1"/>
</dbReference>
<proteinExistence type="predicted"/>
<protein>
    <submittedName>
        <fullName evidence="3">Heavy-metal-associated domain-containing protein</fullName>
    </submittedName>
</protein>
<dbReference type="CDD" id="cd00371">
    <property type="entry name" value="HMA"/>
    <property type="match status" value="1"/>
</dbReference>
<accession>A0ABX7N0I2</accession>
<dbReference type="InterPro" id="IPR017969">
    <property type="entry name" value="Heavy-metal-associated_CS"/>
</dbReference>
<dbReference type="EMBL" id="CP071091">
    <property type="protein sequence ID" value="QSQ12206.1"/>
    <property type="molecule type" value="Genomic_DNA"/>
</dbReference>
<evidence type="ECO:0000259" key="2">
    <source>
        <dbReference type="PROSITE" id="PS50846"/>
    </source>
</evidence>
<dbReference type="RefSeq" id="WP_206713936.1">
    <property type="nucleotide sequence ID" value="NZ_CP071091.1"/>
</dbReference>
<dbReference type="PROSITE" id="PS50846">
    <property type="entry name" value="HMA_2"/>
    <property type="match status" value="1"/>
</dbReference>
<gene>
    <name evidence="3" type="ORF">JY572_28090</name>
</gene>
<sequence>MSPHDETLLKVDGMTCRSCIRHVNEALRDLDGVQDVNVWFDRGQVLVKHDAATAKVSALIEALRDAGYESAPAA</sequence>
<dbReference type="Proteomes" id="UP000663090">
    <property type="component" value="Chromosome"/>
</dbReference>
<organism evidence="3 4">
    <name type="scientific">Myxococcus landrumensis</name>
    <dbReference type="NCBI Taxonomy" id="2813577"/>
    <lineage>
        <taxon>Bacteria</taxon>
        <taxon>Pseudomonadati</taxon>
        <taxon>Myxococcota</taxon>
        <taxon>Myxococcia</taxon>
        <taxon>Myxococcales</taxon>
        <taxon>Cystobacterineae</taxon>
        <taxon>Myxococcaceae</taxon>
        <taxon>Myxococcus</taxon>
    </lineage>
</organism>
<reference evidence="3 4" key="1">
    <citation type="submission" date="2021-02" db="EMBL/GenBank/DDBJ databases">
        <title>De Novo genome assembly of isolated myxobacteria.</title>
        <authorList>
            <person name="Stevens D.C."/>
        </authorList>
    </citation>
    <scope>NUCLEOTIDE SEQUENCE [LARGE SCALE GENOMIC DNA]</scope>
    <source>
        <strain evidence="3 4">SCHIC003</strain>
    </source>
</reference>
<evidence type="ECO:0000313" key="3">
    <source>
        <dbReference type="EMBL" id="QSQ12206.1"/>
    </source>
</evidence>